<sequence length="284" mass="33429">MKNTFDYCLRENLLGVGWRVPGLQSTKNWNDYYKEAIKTHGKVNVCKYINKWVEEYDLVWTRDQNGKYYLAKVESGWEYLNTKEAKDKDIDIANVFRCENILPVEIDEVPGKVIASFRAKRSIQKVTGFQTLEYSKFLWNKLSGKDTYDINSTKIKDVFSMLDDEETEDLIFLYLQTKDWFIVPNSRKGDTMKYEFYLISKIDHSKALVQVKTGNSILNREEYLDLDNQHLVYLFQSNEKYVGKQSNNIVCLSRDEIRSFIEESFPILPKAIKFKYNLVKSIKG</sequence>
<accession>A0A521BNP0</accession>
<dbReference type="AlphaFoldDB" id="A0A521BNP0"/>
<dbReference type="RefSeq" id="WP_185957158.1">
    <property type="nucleotide sequence ID" value="NZ_FXTP01000002.1"/>
</dbReference>
<evidence type="ECO:0000313" key="2">
    <source>
        <dbReference type="Proteomes" id="UP000317557"/>
    </source>
</evidence>
<reference evidence="1 2" key="1">
    <citation type="submission" date="2017-05" db="EMBL/GenBank/DDBJ databases">
        <authorList>
            <person name="Varghese N."/>
            <person name="Submissions S."/>
        </authorList>
    </citation>
    <scope>NUCLEOTIDE SEQUENCE [LARGE SCALE GENOMIC DNA]</scope>
    <source>
        <strain evidence="1 2">DSM 21985</strain>
    </source>
</reference>
<evidence type="ECO:0000313" key="1">
    <source>
        <dbReference type="EMBL" id="SMO48371.1"/>
    </source>
</evidence>
<organism evidence="1 2">
    <name type="scientific">Gracilimonas mengyeensis</name>
    <dbReference type="NCBI Taxonomy" id="1302730"/>
    <lineage>
        <taxon>Bacteria</taxon>
        <taxon>Pseudomonadati</taxon>
        <taxon>Balneolota</taxon>
        <taxon>Balneolia</taxon>
        <taxon>Balneolales</taxon>
        <taxon>Balneolaceae</taxon>
        <taxon>Gracilimonas</taxon>
    </lineage>
</organism>
<name>A0A521BNP0_9BACT</name>
<dbReference type="EMBL" id="FXTP01000002">
    <property type="protein sequence ID" value="SMO48371.1"/>
    <property type="molecule type" value="Genomic_DNA"/>
</dbReference>
<proteinExistence type="predicted"/>
<keyword evidence="2" id="KW-1185">Reference proteome</keyword>
<gene>
    <name evidence="1" type="ORF">SAMN06265219_102401</name>
</gene>
<protein>
    <submittedName>
        <fullName evidence="1">Uncharacterized protein</fullName>
    </submittedName>
</protein>
<dbReference type="Proteomes" id="UP000317557">
    <property type="component" value="Unassembled WGS sequence"/>
</dbReference>